<evidence type="ECO:0000313" key="6">
    <source>
        <dbReference type="Proteomes" id="UP000196594"/>
    </source>
</evidence>
<sequence length="65" mass="7451">MLMADRQTTGGYPKIAQIITADLHRVAQLGPKQSIHFEIVTIKQAEQAYFQLEQQLRLLETLLQN</sequence>
<evidence type="ECO:0000313" key="5">
    <source>
        <dbReference type="EMBL" id="OUZ39357.1"/>
    </source>
</evidence>
<comment type="caution">
    <text evidence="5">The sequence shown here is derived from an EMBL/GenBank/DDBJ whole genome shotgun (WGS) entry which is preliminary data.</text>
</comment>
<evidence type="ECO:0000256" key="1">
    <source>
        <dbReference type="ARBA" id="ARBA00022741"/>
    </source>
</evidence>
<organism evidence="5 6">
    <name type="scientific">Solibacillus kalamii</name>
    <dbReference type="NCBI Taxonomy" id="1748298"/>
    <lineage>
        <taxon>Bacteria</taxon>
        <taxon>Bacillati</taxon>
        <taxon>Bacillota</taxon>
        <taxon>Bacilli</taxon>
        <taxon>Bacillales</taxon>
        <taxon>Caryophanaceae</taxon>
        <taxon>Solibacillus</taxon>
    </lineage>
</organism>
<dbReference type="PANTHER" id="PTHR43309">
    <property type="entry name" value="5-OXOPROLINASE SUBUNIT C"/>
    <property type="match status" value="1"/>
</dbReference>
<evidence type="ECO:0000259" key="4">
    <source>
        <dbReference type="Pfam" id="PF02626"/>
    </source>
</evidence>
<keyword evidence="1" id="KW-0547">Nucleotide-binding</keyword>
<name>A0ABX3ZHZ6_9BACL</name>
<feature type="domain" description="Carboxyltransferase" evidence="4">
    <location>
        <begin position="2"/>
        <end position="38"/>
    </location>
</feature>
<keyword evidence="2" id="KW-0378">Hydrolase</keyword>
<dbReference type="PANTHER" id="PTHR43309:SF5">
    <property type="entry name" value="5-OXOPROLINASE SUBUNIT C"/>
    <property type="match status" value="1"/>
</dbReference>
<evidence type="ECO:0000256" key="3">
    <source>
        <dbReference type="ARBA" id="ARBA00022840"/>
    </source>
</evidence>
<reference evidence="5 6" key="1">
    <citation type="journal article" date="2017" name="Int. J. Syst. Evol. Microbiol.">
        <title>Solibacillus kalamii sp. nov., isolated from a high-efficiency particulate arrestance filter system used in the International Space Station.</title>
        <authorList>
            <person name="Checinska Sielaff A."/>
            <person name="Kumar R.M."/>
            <person name="Pal D."/>
            <person name="Mayilraj S."/>
            <person name="Venkateswaran K."/>
        </authorList>
    </citation>
    <scope>NUCLEOTIDE SEQUENCE [LARGE SCALE GENOMIC DNA]</scope>
    <source>
        <strain evidence="5 6">ISSFR-015</strain>
    </source>
</reference>
<keyword evidence="3" id="KW-0067">ATP-binding</keyword>
<dbReference type="InterPro" id="IPR052708">
    <property type="entry name" value="PxpC"/>
</dbReference>
<dbReference type="Proteomes" id="UP000196594">
    <property type="component" value="Unassembled WGS sequence"/>
</dbReference>
<dbReference type="EMBL" id="NHNT01000004">
    <property type="protein sequence ID" value="OUZ39357.1"/>
    <property type="molecule type" value="Genomic_DNA"/>
</dbReference>
<dbReference type="Pfam" id="PF02626">
    <property type="entry name" value="CT_A_B"/>
    <property type="match status" value="1"/>
</dbReference>
<dbReference type="Gene3D" id="2.40.100.10">
    <property type="entry name" value="Cyclophilin-like"/>
    <property type="match status" value="1"/>
</dbReference>
<accession>A0ABX3ZHZ6</accession>
<gene>
    <name evidence="5" type="ORF">CBM15_08875</name>
</gene>
<keyword evidence="6" id="KW-1185">Reference proteome</keyword>
<evidence type="ECO:0000256" key="2">
    <source>
        <dbReference type="ARBA" id="ARBA00022801"/>
    </source>
</evidence>
<proteinExistence type="predicted"/>
<protein>
    <recommendedName>
        <fullName evidence="4">Carboxyltransferase domain-containing protein</fullName>
    </recommendedName>
</protein>
<dbReference type="InterPro" id="IPR003778">
    <property type="entry name" value="CT_A_B"/>
</dbReference>
<dbReference type="InterPro" id="IPR029000">
    <property type="entry name" value="Cyclophilin-like_dom_sf"/>
</dbReference>